<feature type="region of interest" description="Disordered" evidence="1">
    <location>
        <begin position="268"/>
        <end position="340"/>
    </location>
</feature>
<evidence type="ECO:0008006" key="5">
    <source>
        <dbReference type="Google" id="ProtNLM"/>
    </source>
</evidence>
<dbReference type="eggNOG" id="ENOG50336RH">
    <property type="taxonomic scope" value="Bacteria"/>
</dbReference>
<keyword evidence="2" id="KW-0472">Membrane</keyword>
<feature type="transmembrane region" description="Helical" evidence="2">
    <location>
        <begin position="130"/>
        <end position="154"/>
    </location>
</feature>
<evidence type="ECO:0000313" key="4">
    <source>
        <dbReference type="Proteomes" id="UP000000328"/>
    </source>
</evidence>
<gene>
    <name evidence="3" type="ordered locus">AMED_6163</name>
</gene>
<dbReference type="OrthoDB" id="3521215at2"/>
<feature type="compositionally biased region" description="Low complexity" evidence="1">
    <location>
        <begin position="310"/>
        <end position="323"/>
    </location>
</feature>
<dbReference type="AlphaFoldDB" id="A0A0H3DE44"/>
<evidence type="ECO:0000256" key="2">
    <source>
        <dbReference type="SAM" id="Phobius"/>
    </source>
</evidence>
<accession>A0A0H3DE44</accession>
<feature type="transmembrane region" description="Helical" evidence="2">
    <location>
        <begin position="166"/>
        <end position="189"/>
    </location>
</feature>
<organism evidence="3 4">
    <name type="scientific">Amycolatopsis mediterranei (strain U-32)</name>
    <dbReference type="NCBI Taxonomy" id="749927"/>
    <lineage>
        <taxon>Bacteria</taxon>
        <taxon>Bacillati</taxon>
        <taxon>Actinomycetota</taxon>
        <taxon>Actinomycetes</taxon>
        <taxon>Pseudonocardiales</taxon>
        <taxon>Pseudonocardiaceae</taxon>
        <taxon>Amycolatopsis</taxon>
    </lineage>
</organism>
<evidence type="ECO:0000313" key="3">
    <source>
        <dbReference type="EMBL" id="ADJ47899.1"/>
    </source>
</evidence>
<proteinExistence type="predicted"/>
<reference evidence="3 4" key="1">
    <citation type="journal article" date="2010" name="Cell Res.">
        <title>Complete genome sequence of the rifamycin SV-producing Amycolatopsis mediterranei U32 revealed its genetic characteristics in phylogeny and metabolism.</title>
        <authorList>
            <person name="Zhao W."/>
            <person name="Zhong Y."/>
            <person name="Yuan H."/>
            <person name="Wang J."/>
            <person name="Zheng H."/>
            <person name="Wang Y."/>
            <person name="Cen X."/>
            <person name="Xu F."/>
            <person name="Bai J."/>
            <person name="Han X."/>
            <person name="Lu G."/>
            <person name="Zhu Y."/>
            <person name="Shao Z."/>
            <person name="Yan H."/>
            <person name="Li C."/>
            <person name="Peng N."/>
            <person name="Zhang Z."/>
            <person name="Zhang Y."/>
            <person name="Lin W."/>
            <person name="Fan Y."/>
            <person name="Qin Z."/>
            <person name="Hu Y."/>
            <person name="Zhu B."/>
            <person name="Wang S."/>
            <person name="Ding X."/>
            <person name="Zhao G.P."/>
        </authorList>
    </citation>
    <scope>NUCLEOTIDE SEQUENCE [LARGE SCALE GENOMIC DNA]</scope>
    <source>
        <strain evidence="4">U-32</strain>
    </source>
</reference>
<feature type="compositionally biased region" description="Low complexity" evidence="1">
    <location>
        <begin position="30"/>
        <end position="45"/>
    </location>
</feature>
<feature type="compositionally biased region" description="Low complexity" evidence="1">
    <location>
        <begin position="353"/>
        <end position="363"/>
    </location>
</feature>
<name>A0A0H3DE44_AMYMU</name>
<dbReference type="RefSeq" id="WP_013227951.1">
    <property type="nucleotide sequence ID" value="NC_014318.1"/>
</dbReference>
<sequence length="394" mass="41479">MSTTKIAGDDHDDDGGEVGRGLAALERHLAAVAPPAPAGHAAADAPEPPRDPEPASQRAGRGVTRRVRRRVAEHAEAHQLLALETDTAPFQVTTDKVRTRRKAVEQAAALWRLDRDPRVLAYRDARMRRLILAVALVSLTLALAWSTAGVQAFAAEGAPAGSPRWWFAWLAEPFCSLALLMVVAGRAYLTTRGHPLNDRAVDRTEWVFLGLTLGMNAWPHLPGVAADFTVSGLVLHLLGPVVAVAVVRCLPRLLAAFAGLALPTGADAGAAPAAARGEGRTEAATGEATQAVTTALPSSPTPVTAPPPASTSVPATRPAARRSTTTRRTARATIPEPKRRSFAQLAEEFAAAVADPPAGFDPANGESIRKTLRCGKKPATELRNRYLAESGGSD</sequence>
<dbReference type="KEGG" id="amd:AMED_6163"/>
<dbReference type="Proteomes" id="UP000000328">
    <property type="component" value="Chromosome"/>
</dbReference>
<keyword evidence="2" id="KW-0812">Transmembrane</keyword>
<dbReference type="HOGENOM" id="CLU_771364_0_0_11"/>
<feature type="region of interest" description="Disordered" evidence="1">
    <location>
        <begin position="1"/>
        <end position="67"/>
    </location>
</feature>
<feature type="compositionally biased region" description="Low complexity" evidence="1">
    <location>
        <begin position="268"/>
        <end position="298"/>
    </location>
</feature>
<evidence type="ECO:0000256" key="1">
    <source>
        <dbReference type="SAM" id="MobiDB-lite"/>
    </source>
</evidence>
<feature type="region of interest" description="Disordered" evidence="1">
    <location>
        <begin position="353"/>
        <end position="372"/>
    </location>
</feature>
<protein>
    <recommendedName>
        <fullName evidence="5">TraI</fullName>
    </recommendedName>
</protein>
<dbReference type="EMBL" id="CP002000">
    <property type="protein sequence ID" value="ADJ47899.1"/>
    <property type="molecule type" value="Genomic_DNA"/>
</dbReference>
<dbReference type="GeneID" id="92873826"/>
<keyword evidence="2" id="KW-1133">Transmembrane helix</keyword>
<dbReference type="PATRIC" id="fig|749927.5.peg.6409"/>
<feature type="compositionally biased region" description="Pro residues" evidence="1">
    <location>
        <begin position="299"/>
        <end position="309"/>
    </location>
</feature>